<protein>
    <submittedName>
        <fullName evidence="4">TetR family transcriptional regulator</fullName>
    </submittedName>
</protein>
<name>A0A2K2FEX5_9CLOT</name>
<evidence type="ECO:0000256" key="1">
    <source>
        <dbReference type="ARBA" id="ARBA00023125"/>
    </source>
</evidence>
<dbReference type="RefSeq" id="WP_103082256.1">
    <property type="nucleotide sequence ID" value="NZ_CP021850.1"/>
</dbReference>
<feature type="domain" description="HTH tetR-type" evidence="3">
    <location>
        <begin position="13"/>
        <end position="73"/>
    </location>
</feature>
<dbReference type="InterPro" id="IPR001647">
    <property type="entry name" value="HTH_TetR"/>
</dbReference>
<dbReference type="KEGG" id="cthd:CDO33_12540"/>
<evidence type="ECO:0000259" key="3">
    <source>
        <dbReference type="PROSITE" id="PS50977"/>
    </source>
</evidence>
<dbReference type="AlphaFoldDB" id="A0A2K2FEX5"/>
<dbReference type="Gene3D" id="1.10.357.10">
    <property type="entry name" value="Tetracycline Repressor, domain 2"/>
    <property type="match status" value="1"/>
</dbReference>
<reference evidence="4 5" key="1">
    <citation type="submission" date="2017-06" db="EMBL/GenBank/DDBJ databases">
        <title>Investigating the central metabolism of Clostridium thermosuccinogenes.</title>
        <authorList>
            <person name="Koendjbiharie J.G."/>
            <person name="van Kranenburg R."/>
        </authorList>
    </citation>
    <scope>NUCLEOTIDE SEQUENCE [LARGE SCALE GENOMIC DNA]</scope>
    <source>
        <strain evidence="4 5">DSM 5806</strain>
    </source>
</reference>
<dbReference type="OrthoDB" id="9812484at2"/>
<evidence type="ECO:0000313" key="5">
    <source>
        <dbReference type="Proteomes" id="UP000236151"/>
    </source>
</evidence>
<dbReference type="InterPro" id="IPR009057">
    <property type="entry name" value="Homeodomain-like_sf"/>
</dbReference>
<dbReference type="PRINTS" id="PR00455">
    <property type="entry name" value="HTHTETR"/>
</dbReference>
<comment type="caution">
    <text evidence="4">The sequence shown here is derived from an EMBL/GenBank/DDBJ whole genome shotgun (WGS) entry which is preliminary data.</text>
</comment>
<feature type="DNA-binding region" description="H-T-H motif" evidence="2">
    <location>
        <begin position="36"/>
        <end position="55"/>
    </location>
</feature>
<organism evidence="4 5">
    <name type="scientific">Clostridium thermosuccinogenes</name>
    <dbReference type="NCBI Taxonomy" id="84032"/>
    <lineage>
        <taxon>Bacteria</taxon>
        <taxon>Bacillati</taxon>
        <taxon>Bacillota</taxon>
        <taxon>Clostridia</taxon>
        <taxon>Eubacteriales</taxon>
        <taxon>Clostridiaceae</taxon>
        <taxon>Clostridium</taxon>
    </lineage>
</organism>
<dbReference type="GO" id="GO:0003677">
    <property type="term" value="F:DNA binding"/>
    <property type="evidence" value="ECO:0007669"/>
    <property type="project" value="UniProtKB-UniRule"/>
</dbReference>
<accession>A0A2K2FEX5</accession>
<dbReference type="InterPro" id="IPR050624">
    <property type="entry name" value="HTH-type_Tx_Regulator"/>
</dbReference>
<dbReference type="PANTHER" id="PTHR43479">
    <property type="entry name" value="ACREF/ENVCD OPERON REPRESSOR-RELATED"/>
    <property type="match status" value="1"/>
</dbReference>
<proteinExistence type="predicted"/>
<dbReference type="EMBL" id="NIOJ01000038">
    <property type="protein sequence ID" value="PNT97324.1"/>
    <property type="molecule type" value="Genomic_DNA"/>
</dbReference>
<keyword evidence="1 2" id="KW-0238">DNA-binding</keyword>
<sequence length="209" mass="23483">MARTKEQNERITMATKKKIMAAGLKLFARKGFALTNIKEIAQSAGISTGLIYRHFSSKDELFCELIEDTVKELTKAAQIFDSHASPTQAFAEMTSSLIKDIQSSEELSCYFLMITRSIFEEEALPQMAEIRKSDLLLFEKAAELIEKGQKMGEFKPGNPYKLALLYFSIIQGMANMRLFLGDKYIAPEIEDIMAFLVKEKAGDKQGDIG</sequence>
<dbReference type="Proteomes" id="UP000236151">
    <property type="component" value="Unassembled WGS sequence"/>
</dbReference>
<dbReference type="PROSITE" id="PS50977">
    <property type="entry name" value="HTH_TETR_2"/>
    <property type="match status" value="1"/>
</dbReference>
<dbReference type="PANTHER" id="PTHR43479:SF11">
    <property type="entry name" value="ACREF_ENVCD OPERON REPRESSOR-RELATED"/>
    <property type="match status" value="1"/>
</dbReference>
<keyword evidence="5" id="KW-1185">Reference proteome</keyword>
<gene>
    <name evidence="4" type="ORF">CDQ84_13470</name>
</gene>
<dbReference type="InterPro" id="IPR036271">
    <property type="entry name" value="Tet_transcr_reg_TetR-rel_C_sf"/>
</dbReference>
<dbReference type="Pfam" id="PF00440">
    <property type="entry name" value="TetR_N"/>
    <property type="match status" value="1"/>
</dbReference>
<dbReference type="SUPFAM" id="SSF48498">
    <property type="entry name" value="Tetracyclin repressor-like, C-terminal domain"/>
    <property type="match status" value="1"/>
</dbReference>
<evidence type="ECO:0000256" key="2">
    <source>
        <dbReference type="PROSITE-ProRule" id="PRU00335"/>
    </source>
</evidence>
<evidence type="ECO:0000313" key="4">
    <source>
        <dbReference type="EMBL" id="PNT97324.1"/>
    </source>
</evidence>
<dbReference type="SUPFAM" id="SSF46689">
    <property type="entry name" value="Homeodomain-like"/>
    <property type="match status" value="1"/>
</dbReference>